<keyword evidence="3" id="KW-0472">Membrane</keyword>
<name>A0A835C7N9_9FABA</name>
<accession>A0A835C7N9</accession>
<evidence type="ECO:0000256" key="1">
    <source>
        <dbReference type="SAM" id="Coils"/>
    </source>
</evidence>
<comment type="caution">
    <text evidence="5">The sequence shown here is derived from an EMBL/GenBank/DDBJ whole genome shotgun (WGS) entry which is preliminary data.</text>
</comment>
<keyword evidence="4" id="KW-0732">Signal</keyword>
<protein>
    <submittedName>
        <fullName evidence="5">Uncharacterized protein</fullName>
    </submittedName>
</protein>
<evidence type="ECO:0000256" key="2">
    <source>
        <dbReference type="SAM" id="MobiDB-lite"/>
    </source>
</evidence>
<feature type="transmembrane region" description="Helical" evidence="3">
    <location>
        <begin position="96"/>
        <end position="117"/>
    </location>
</feature>
<reference evidence="5" key="1">
    <citation type="submission" date="2020-09" db="EMBL/GenBank/DDBJ databases">
        <title>Genome-Enabled Discovery of Anthraquinone Biosynthesis in Senna tora.</title>
        <authorList>
            <person name="Kang S.-H."/>
            <person name="Pandey R.P."/>
            <person name="Lee C.-M."/>
            <person name="Sim J.-S."/>
            <person name="Jeong J.-T."/>
            <person name="Choi B.-S."/>
            <person name="Jung M."/>
            <person name="Ginzburg D."/>
            <person name="Zhao K."/>
            <person name="Won S.Y."/>
            <person name="Oh T.-J."/>
            <person name="Yu Y."/>
            <person name="Kim N.-H."/>
            <person name="Lee O.R."/>
            <person name="Lee T.-H."/>
            <person name="Bashyal P."/>
            <person name="Kim T.-S."/>
            <person name="Lee W.-H."/>
            <person name="Kawkins C."/>
            <person name="Kim C.-K."/>
            <person name="Kim J.S."/>
            <person name="Ahn B.O."/>
            <person name="Rhee S.Y."/>
            <person name="Sohng J.K."/>
        </authorList>
    </citation>
    <scope>NUCLEOTIDE SEQUENCE</scope>
    <source>
        <tissue evidence="5">Leaf</tissue>
    </source>
</reference>
<evidence type="ECO:0000313" key="6">
    <source>
        <dbReference type="Proteomes" id="UP000634136"/>
    </source>
</evidence>
<keyword evidence="6" id="KW-1185">Reference proteome</keyword>
<evidence type="ECO:0000256" key="3">
    <source>
        <dbReference type="SAM" id="Phobius"/>
    </source>
</evidence>
<feature type="region of interest" description="Disordered" evidence="2">
    <location>
        <begin position="254"/>
        <end position="277"/>
    </location>
</feature>
<feature type="transmembrane region" description="Helical" evidence="3">
    <location>
        <begin position="124"/>
        <end position="142"/>
    </location>
</feature>
<dbReference type="AlphaFoldDB" id="A0A835C7N9"/>
<evidence type="ECO:0000313" key="5">
    <source>
        <dbReference type="EMBL" id="KAF7831917.1"/>
    </source>
</evidence>
<dbReference type="Proteomes" id="UP000634136">
    <property type="component" value="Unassembled WGS sequence"/>
</dbReference>
<keyword evidence="1" id="KW-0175">Coiled coil</keyword>
<feature type="signal peptide" evidence="4">
    <location>
        <begin position="1"/>
        <end position="26"/>
    </location>
</feature>
<dbReference type="EMBL" id="JAAIUW010000005">
    <property type="protein sequence ID" value="KAF7831917.1"/>
    <property type="molecule type" value="Genomic_DNA"/>
</dbReference>
<evidence type="ECO:0000256" key="4">
    <source>
        <dbReference type="SAM" id="SignalP"/>
    </source>
</evidence>
<keyword evidence="3" id="KW-0812">Transmembrane</keyword>
<gene>
    <name evidence="5" type="ORF">G2W53_014250</name>
</gene>
<keyword evidence="3" id="KW-1133">Transmembrane helix</keyword>
<feature type="coiled-coil region" evidence="1">
    <location>
        <begin position="291"/>
        <end position="318"/>
    </location>
</feature>
<organism evidence="5 6">
    <name type="scientific">Senna tora</name>
    <dbReference type="NCBI Taxonomy" id="362788"/>
    <lineage>
        <taxon>Eukaryota</taxon>
        <taxon>Viridiplantae</taxon>
        <taxon>Streptophyta</taxon>
        <taxon>Embryophyta</taxon>
        <taxon>Tracheophyta</taxon>
        <taxon>Spermatophyta</taxon>
        <taxon>Magnoliopsida</taxon>
        <taxon>eudicotyledons</taxon>
        <taxon>Gunneridae</taxon>
        <taxon>Pentapetalae</taxon>
        <taxon>rosids</taxon>
        <taxon>fabids</taxon>
        <taxon>Fabales</taxon>
        <taxon>Fabaceae</taxon>
        <taxon>Caesalpinioideae</taxon>
        <taxon>Cassia clade</taxon>
        <taxon>Senna</taxon>
    </lineage>
</organism>
<proteinExistence type="predicted"/>
<feature type="chain" id="PRO_5032334583" evidence="4">
    <location>
        <begin position="27"/>
        <end position="334"/>
    </location>
</feature>
<sequence>MRTGQLLGLGFLQCLLWAATGGSAAAGPVGPYRRDCRRRCLPSVPLPVVSDVGGSPESLYAFLSSVSRVGYLRTSRFAAGDSQTWTTAASDRGSRWYAGVLTAGSLLLSGFAFLVTLHSEAVSARLLLVAVSFWFFLVFSAGKGVYGGVSVFALDFGIEKAFGEYGGNDGGTRRVQWVLRRHEEDKDSKKSIAARPLTVARQVKNDGRLVCWVPRVQNQGRQDPSTQRTGVQRALGRREVGVQTEETEMVTLDDPSTSGVVKHMEPHTDSSSSEADEGEFFDEASIVSFFDNEEGLLIEQLEKEYEEQERDQKMRLDDGLEGVASLLGMDVHEC</sequence>